<dbReference type="Proteomes" id="UP000030106">
    <property type="component" value="Unassembled WGS sequence"/>
</dbReference>
<evidence type="ECO:0000313" key="4">
    <source>
        <dbReference type="Proteomes" id="UP000030106"/>
    </source>
</evidence>
<reference evidence="3 4" key="1">
    <citation type="submission" date="2012-10" db="EMBL/GenBank/DDBJ databases">
        <title>Genome sequencing and analysis of entomopathogenic fungi Beauveria bassiana D1-5.</title>
        <authorList>
            <person name="Li Q."/>
            <person name="Wang L."/>
            <person name="Zhang Z."/>
            <person name="Wang Q."/>
            <person name="Ren J."/>
            <person name="Wang M."/>
            <person name="Xu W."/>
            <person name="Wang J."/>
            <person name="Lu Y."/>
            <person name="Du Q."/>
            <person name="Sun Z."/>
        </authorList>
    </citation>
    <scope>NUCLEOTIDE SEQUENCE [LARGE SCALE GENOMIC DNA]</scope>
    <source>
        <strain evidence="3 4">D1-5</strain>
    </source>
</reference>
<evidence type="ECO:0000256" key="2">
    <source>
        <dbReference type="SAM" id="SignalP"/>
    </source>
</evidence>
<feature type="chain" id="PRO_5001995293" evidence="2">
    <location>
        <begin position="20"/>
        <end position="219"/>
    </location>
</feature>
<evidence type="ECO:0000313" key="3">
    <source>
        <dbReference type="EMBL" id="KGQ03683.1"/>
    </source>
</evidence>
<comment type="caution">
    <text evidence="3">The sequence shown here is derived from an EMBL/GenBank/DDBJ whole genome shotgun (WGS) entry which is preliminary data.</text>
</comment>
<gene>
    <name evidence="3" type="ORF">BBAD15_g11071</name>
</gene>
<feature type="compositionally biased region" description="Low complexity" evidence="1">
    <location>
        <begin position="112"/>
        <end position="131"/>
    </location>
</feature>
<dbReference type="OrthoDB" id="4870861at2759"/>
<protein>
    <submittedName>
        <fullName evidence="3">Uncharacterized protein</fullName>
    </submittedName>
</protein>
<sequence>MKFNAALIAAVAAAATAHGAAVEADDFSDLDAFVGNIPTDALQAAQSSIAAGVQPTPDATKATTPAETSQVAAIVNADDGLPSEEDIDKLIASADAQFGNPGDNKGLPAPPAAAAATAAPEANANAAQATPRDADQPAPEVLAAIKGVVAFAKAAAATGTAPGLGSVTATGGAATATGLVVDNSGNGTATPNQVWTAAAAPRQAVGGLAVAGMIAAYFL</sequence>
<dbReference type="AlphaFoldDB" id="A0A0A2V885"/>
<evidence type="ECO:0000256" key="1">
    <source>
        <dbReference type="SAM" id="MobiDB-lite"/>
    </source>
</evidence>
<proteinExistence type="predicted"/>
<dbReference type="EMBL" id="ANFO01001182">
    <property type="protein sequence ID" value="KGQ03683.1"/>
    <property type="molecule type" value="Genomic_DNA"/>
</dbReference>
<accession>A0A0A2V885</accession>
<organism evidence="3 4">
    <name type="scientific">Beauveria bassiana D1-5</name>
    <dbReference type="NCBI Taxonomy" id="1245745"/>
    <lineage>
        <taxon>Eukaryota</taxon>
        <taxon>Fungi</taxon>
        <taxon>Dikarya</taxon>
        <taxon>Ascomycota</taxon>
        <taxon>Pezizomycotina</taxon>
        <taxon>Sordariomycetes</taxon>
        <taxon>Hypocreomycetidae</taxon>
        <taxon>Hypocreales</taxon>
        <taxon>Cordycipitaceae</taxon>
        <taxon>Beauveria</taxon>
    </lineage>
</organism>
<name>A0A0A2V885_BEABA</name>
<keyword evidence="2" id="KW-0732">Signal</keyword>
<feature type="signal peptide" evidence="2">
    <location>
        <begin position="1"/>
        <end position="19"/>
    </location>
</feature>
<dbReference type="HOGENOM" id="CLU_1261288_0_0_1"/>
<feature type="region of interest" description="Disordered" evidence="1">
    <location>
        <begin position="98"/>
        <end position="135"/>
    </location>
</feature>